<keyword evidence="1" id="KW-0472">Membrane</keyword>
<protein>
    <recommendedName>
        <fullName evidence="2">RGS domain-containing protein</fullName>
    </recommendedName>
</protein>
<dbReference type="RefSeq" id="XP_044552499.1">
    <property type="nucleotide sequence ID" value="XM_044696600.1"/>
</dbReference>
<reference evidence="3 4" key="1">
    <citation type="journal article" date="2018" name="BMC Genomics">
        <title>The genome of Naegleria lovaniensis, the basis for a comparative approach to unravel pathogenicity factors of the human pathogenic amoeba N. fowleri.</title>
        <authorList>
            <person name="Liechti N."/>
            <person name="Schurch N."/>
            <person name="Bruggmann R."/>
            <person name="Wittwer M."/>
        </authorList>
    </citation>
    <scope>NUCLEOTIDE SEQUENCE [LARGE SCALE GENOMIC DNA]</scope>
    <source>
        <strain evidence="3 4">ATCC 30569</strain>
    </source>
</reference>
<evidence type="ECO:0000313" key="3">
    <source>
        <dbReference type="EMBL" id="KAG2388507.1"/>
    </source>
</evidence>
<accession>A0AA88GTB7</accession>
<dbReference type="InterPro" id="IPR016137">
    <property type="entry name" value="RGS"/>
</dbReference>
<keyword evidence="1" id="KW-1133">Transmembrane helix</keyword>
<dbReference type="Proteomes" id="UP000816034">
    <property type="component" value="Unassembled WGS sequence"/>
</dbReference>
<comment type="caution">
    <text evidence="3">The sequence shown here is derived from an EMBL/GenBank/DDBJ whole genome shotgun (WGS) entry which is preliminary data.</text>
</comment>
<dbReference type="AlphaFoldDB" id="A0AA88GTB7"/>
<feature type="domain" description="RGS" evidence="2">
    <location>
        <begin position="149"/>
        <end position="243"/>
    </location>
</feature>
<sequence length="292" mass="34238">MTFTIVCSAFFEFGMVSRFFIGRDSYPCLMFSIFYFLVPVVYTVPTMMRFLRLFIQHQVSLYKAQCFSFQSFYSTTTTTTTTTTATTATTTTITANHWYSMEKSSPLEPQLDALSQGSFQLETRHRLLFKANAFMESHAISTLQSYHSELEMILGNKESFDTLLDFSRRSFCPECVLIFKQVERFKKTTSITKRKHIALHKVQNFLVENSPHELNLPNLSFMREELLFKIQMYDNIPNNLFNEIEMLSLHNLTDLYERLKRSNVKIRELSNEWKKTCLDHAEKHTSKVVMEV</sequence>
<dbReference type="EMBL" id="PYSW02000010">
    <property type="protein sequence ID" value="KAG2388507.1"/>
    <property type="molecule type" value="Genomic_DNA"/>
</dbReference>
<keyword evidence="1" id="KW-0812">Transmembrane</keyword>
<keyword evidence="4" id="KW-1185">Reference proteome</keyword>
<evidence type="ECO:0000313" key="4">
    <source>
        <dbReference type="Proteomes" id="UP000816034"/>
    </source>
</evidence>
<dbReference type="InterPro" id="IPR044926">
    <property type="entry name" value="RGS_subdomain_2"/>
</dbReference>
<feature type="transmembrane region" description="Helical" evidence="1">
    <location>
        <begin position="29"/>
        <end position="51"/>
    </location>
</feature>
<dbReference type="SUPFAM" id="SSF48097">
    <property type="entry name" value="Regulator of G-protein signaling, RGS"/>
    <property type="match status" value="1"/>
</dbReference>
<name>A0AA88GTB7_NAELO</name>
<proteinExistence type="predicted"/>
<evidence type="ECO:0000259" key="2">
    <source>
        <dbReference type="PROSITE" id="PS50132"/>
    </source>
</evidence>
<dbReference type="Pfam" id="PF00615">
    <property type="entry name" value="RGS"/>
    <property type="match status" value="1"/>
</dbReference>
<dbReference type="InterPro" id="IPR036305">
    <property type="entry name" value="RGS_sf"/>
</dbReference>
<dbReference type="PROSITE" id="PS50132">
    <property type="entry name" value="RGS"/>
    <property type="match status" value="1"/>
</dbReference>
<dbReference type="GeneID" id="68093133"/>
<organism evidence="3 4">
    <name type="scientific">Naegleria lovaniensis</name>
    <name type="common">Amoeba</name>
    <dbReference type="NCBI Taxonomy" id="51637"/>
    <lineage>
        <taxon>Eukaryota</taxon>
        <taxon>Discoba</taxon>
        <taxon>Heterolobosea</taxon>
        <taxon>Tetramitia</taxon>
        <taxon>Eutetramitia</taxon>
        <taxon>Vahlkampfiidae</taxon>
        <taxon>Naegleria</taxon>
    </lineage>
</organism>
<dbReference type="Gene3D" id="1.10.167.10">
    <property type="entry name" value="Regulator of G-protein Signalling 4, domain 2"/>
    <property type="match status" value="1"/>
</dbReference>
<gene>
    <name evidence="3" type="ORF">C9374_000671</name>
</gene>
<evidence type="ECO:0000256" key="1">
    <source>
        <dbReference type="SAM" id="Phobius"/>
    </source>
</evidence>